<feature type="domain" description="Integrin beta subunit tail" evidence="20">
    <location>
        <begin position="823"/>
        <end position="903"/>
    </location>
</feature>
<evidence type="ECO:0000259" key="19">
    <source>
        <dbReference type="SMART" id="SM00187"/>
    </source>
</evidence>
<dbReference type="GO" id="GO:0005178">
    <property type="term" value="F:integrin binding"/>
    <property type="evidence" value="ECO:0007669"/>
    <property type="project" value="TreeGrafter"/>
</dbReference>
<dbReference type="SMART" id="SM00187">
    <property type="entry name" value="INB"/>
    <property type="match status" value="1"/>
</dbReference>
<keyword evidence="6" id="KW-0479">Metal-binding</keyword>
<dbReference type="InterPro" id="IPR002369">
    <property type="entry name" value="Integrin_bsu_VWA"/>
</dbReference>
<comment type="similarity">
    <text evidence="2 17">Belongs to the integrin beta chain family.</text>
</comment>
<keyword evidence="12 18" id="KW-1133">Transmembrane helix</keyword>
<dbReference type="InterPro" id="IPR036465">
    <property type="entry name" value="vWFA_dom_sf"/>
</dbReference>
<keyword evidence="8" id="KW-0677">Repeat</keyword>
<dbReference type="SUPFAM" id="SSF69179">
    <property type="entry name" value="Integrin domains"/>
    <property type="match status" value="1"/>
</dbReference>
<dbReference type="GO" id="GO:0007229">
    <property type="term" value="P:integrin-mediated signaling pathway"/>
    <property type="evidence" value="ECO:0007669"/>
    <property type="project" value="UniProtKB-KW"/>
</dbReference>
<dbReference type="GO" id="GO:0005925">
    <property type="term" value="C:focal adhesion"/>
    <property type="evidence" value="ECO:0007669"/>
    <property type="project" value="TreeGrafter"/>
</dbReference>
<dbReference type="Pfam" id="PF07965">
    <property type="entry name" value="Integrin_B_tail"/>
    <property type="match status" value="1"/>
</dbReference>
<evidence type="ECO:0000256" key="18">
    <source>
        <dbReference type="SAM" id="Phobius"/>
    </source>
</evidence>
<keyword evidence="16" id="KW-0325">Glycoprotein</keyword>
<dbReference type="GO" id="GO:0007160">
    <property type="term" value="P:cell-matrix adhesion"/>
    <property type="evidence" value="ECO:0007669"/>
    <property type="project" value="TreeGrafter"/>
</dbReference>
<evidence type="ECO:0000256" key="15">
    <source>
        <dbReference type="ARBA" id="ARBA00023157"/>
    </source>
</evidence>
<evidence type="ECO:0000256" key="16">
    <source>
        <dbReference type="ARBA" id="ARBA00023180"/>
    </source>
</evidence>
<evidence type="ECO:0000256" key="4">
    <source>
        <dbReference type="ARBA" id="ARBA00022536"/>
    </source>
</evidence>
<keyword evidence="22" id="KW-1185">Reference proteome</keyword>
<keyword evidence="13 17" id="KW-0401">Integrin</keyword>
<dbReference type="PROSITE" id="PS52047">
    <property type="entry name" value="I_EGF_2"/>
    <property type="match status" value="1"/>
</dbReference>
<dbReference type="SUPFAM" id="SSF69687">
    <property type="entry name" value="Integrin beta tail domain"/>
    <property type="match status" value="1"/>
</dbReference>
<dbReference type="Gene3D" id="3.40.50.410">
    <property type="entry name" value="von Willebrand factor, type A domain"/>
    <property type="match status" value="1"/>
</dbReference>
<dbReference type="FunFam" id="3.40.50.410:FF:000002">
    <property type="entry name" value="Integrin beta"/>
    <property type="match status" value="1"/>
</dbReference>
<keyword evidence="3" id="KW-1003">Cell membrane</keyword>
<dbReference type="Pfam" id="PF18372">
    <property type="entry name" value="I-EGF_1"/>
    <property type="match status" value="1"/>
</dbReference>
<dbReference type="InterPro" id="IPR012896">
    <property type="entry name" value="Integrin_bsu_tail"/>
</dbReference>
<dbReference type="InterPro" id="IPR040622">
    <property type="entry name" value="EGF_integrin_1"/>
</dbReference>
<dbReference type="FunFam" id="2.10.25.10:FF:000043">
    <property type="entry name" value="Integrin beta"/>
    <property type="match status" value="1"/>
</dbReference>
<organism evidence="21 22">
    <name type="scientific">Mytilus galloprovincialis</name>
    <name type="common">Mediterranean mussel</name>
    <dbReference type="NCBI Taxonomy" id="29158"/>
    <lineage>
        <taxon>Eukaryota</taxon>
        <taxon>Metazoa</taxon>
        <taxon>Spiralia</taxon>
        <taxon>Lophotrochozoa</taxon>
        <taxon>Mollusca</taxon>
        <taxon>Bivalvia</taxon>
        <taxon>Autobranchia</taxon>
        <taxon>Pteriomorphia</taxon>
        <taxon>Mytilida</taxon>
        <taxon>Mytiloidea</taxon>
        <taxon>Mytilidae</taxon>
        <taxon>Mytilinae</taxon>
        <taxon>Mytilus</taxon>
    </lineage>
</organism>
<evidence type="ECO:0000256" key="7">
    <source>
        <dbReference type="ARBA" id="ARBA00022729"/>
    </source>
</evidence>
<dbReference type="SMART" id="SM01242">
    <property type="entry name" value="Integrin_B_tail"/>
    <property type="match status" value="1"/>
</dbReference>
<keyword evidence="11 17" id="KW-0130">Cell adhesion</keyword>
<dbReference type="SUPFAM" id="SSF103575">
    <property type="entry name" value="Plexin repeat"/>
    <property type="match status" value="1"/>
</dbReference>
<dbReference type="SUPFAM" id="SSF57196">
    <property type="entry name" value="EGF/Laminin"/>
    <property type="match status" value="1"/>
</dbReference>
<dbReference type="Proteomes" id="UP000596742">
    <property type="component" value="Unassembled WGS sequence"/>
</dbReference>
<dbReference type="InterPro" id="IPR015812">
    <property type="entry name" value="Integrin_bsu"/>
</dbReference>
<dbReference type="Pfam" id="PF00362">
    <property type="entry name" value="Integrin_beta"/>
    <property type="match status" value="1"/>
</dbReference>
<keyword evidence="14 18" id="KW-0472">Membrane</keyword>
<keyword evidence="4" id="KW-0245">EGF-like domain</keyword>
<feature type="domain" description="Integrin beta subunit VWA" evidence="19">
    <location>
        <begin position="221"/>
        <end position="651"/>
    </location>
</feature>
<evidence type="ECO:0000256" key="1">
    <source>
        <dbReference type="ARBA" id="ARBA00004251"/>
    </source>
</evidence>
<sequence length="993" mass="110139">MNAKYLVLEICDLLYLHQLDFEDESTSCFLKKKKYDSFLRCNVEEVTELPTTEPKPTTSRCDEQPFNTTSTGDFSIVPSSIEHGKDILDILQKPGVPLTSWSPLSTNESYIVFTSYVPVTFISVEVNVKNVESVTLEVERYIKPQEATESLVSFKLPEKVDSSIFKLIFVPSGDLIPVISNLQIEVCYGERLAMFLHLFFCFSVIICFAGISVDGQCSGKRCGECIVSGPNCLWCKQKNYNETRCAVEATLRSNGCSSGDIVRHPVASITKIKDAPLQDGGVGVEPIQLQPQEVKIRLVPNKLFRWTFKYRVAENFPVDIYFLVDPSYTMRNLRTQLANLADDIGTSIRNLTTDFRFGYGTSMDKVTLPYTHTTPEYLQNPCPGDSSLTCAPPHSFLHRLNLTNNVQAFREAVRATQTTANRDKTEGLLDGVMQVAVCGDKIGWRNKARRMLIYASDVDYHFAGDGKLAGIVRPHDLQCHLAPEGQNMKYTHDTILDYPSIGQIRKAITDNNINVIFVIDDREGYKNYYVKLNPDIPGSFTEELSTDATNILSIIRTTYEKLRGTVNFVNEAFQNIDTQYWSACGGRVSQTDQRSTCSNISVGAPILFEFRMTLNINKCPDNINERTVRSSIHPEGLEDRLDVNVEYICDCDCQAPGQAVENSTDCNKQGRLECGVCHCNDGWSGDKCDCDISKTQEETCGQTTDGVNYIICSNVGECQCGKCVCPADYTGDYCECYNKGCGGYIGTGELCNGNGLCQCSNCVCNEGYNGTTCDCPTSTDACTNNNGTICSDRGQCVCGKCVCDDNNYRGDQCQECPTCPGQCKANQDCAECVGFKQGKLSEFDCAAQCSHVSTEAVLPVENITKCQFFDDEGCQIEFTYEYDEEFKLKVVVKDTKTCPPGPPDATTLALGVSGAIFLVGLLLLLIWKLLTSCLDGMEYKKFATEINDPKWGFEKNPIYKDCITEVQNPMCDIPKGPDGPGAEGMDSVVFRKK</sequence>
<evidence type="ECO:0000313" key="21">
    <source>
        <dbReference type="EMBL" id="VDI15187.1"/>
    </source>
</evidence>
<keyword evidence="15" id="KW-1015">Disulfide bond</keyword>
<dbReference type="InterPro" id="IPR032695">
    <property type="entry name" value="Integrin_dom_sf"/>
</dbReference>
<dbReference type="GO" id="GO:0098609">
    <property type="term" value="P:cell-cell adhesion"/>
    <property type="evidence" value="ECO:0007669"/>
    <property type="project" value="TreeGrafter"/>
</dbReference>
<reference evidence="21" key="1">
    <citation type="submission" date="2018-11" db="EMBL/GenBank/DDBJ databases">
        <authorList>
            <person name="Alioto T."/>
            <person name="Alioto T."/>
        </authorList>
    </citation>
    <scope>NUCLEOTIDE SEQUENCE</scope>
</reference>
<dbReference type="Gene3D" id="2.10.25.10">
    <property type="entry name" value="Laminin"/>
    <property type="match status" value="3"/>
</dbReference>
<dbReference type="GO" id="GO:0008305">
    <property type="term" value="C:integrin complex"/>
    <property type="evidence" value="ECO:0007669"/>
    <property type="project" value="TreeGrafter"/>
</dbReference>
<dbReference type="PRINTS" id="PR01186">
    <property type="entry name" value="INTEGRINB"/>
</dbReference>
<dbReference type="InterPro" id="IPR033760">
    <property type="entry name" value="Integrin_beta_N"/>
</dbReference>
<evidence type="ECO:0000256" key="2">
    <source>
        <dbReference type="ARBA" id="ARBA00007449"/>
    </source>
</evidence>
<comment type="subcellular location">
    <subcellularLocation>
        <location evidence="1 17">Cell membrane</location>
        <topology evidence="1 17">Single-pass type I membrane protein</topology>
    </subcellularLocation>
</comment>
<evidence type="ECO:0000259" key="20">
    <source>
        <dbReference type="SMART" id="SM01242"/>
    </source>
</evidence>
<dbReference type="AlphaFoldDB" id="A0A8B6D8N2"/>
<dbReference type="InterPro" id="IPR014836">
    <property type="entry name" value="Integrin_bsu_cyt_dom"/>
</dbReference>
<evidence type="ECO:0000256" key="6">
    <source>
        <dbReference type="ARBA" id="ARBA00022723"/>
    </source>
</evidence>
<evidence type="ECO:0000256" key="5">
    <source>
        <dbReference type="ARBA" id="ARBA00022692"/>
    </source>
</evidence>
<keyword evidence="7" id="KW-0732">Signal</keyword>
<dbReference type="PANTHER" id="PTHR10082">
    <property type="entry name" value="INTEGRIN BETA SUBUNIT"/>
    <property type="match status" value="1"/>
</dbReference>
<dbReference type="Pfam" id="PF08725">
    <property type="entry name" value="Integrin_b_cyt"/>
    <property type="match status" value="1"/>
</dbReference>
<evidence type="ECO:0000256" key="17">
    <source>
        <dbReference type="RuleBase" id="RU000633"/>
    </source>
</evidence>
<protein>
    <recommendedName>
        <fullName evidence="17">Integrin beta</fullName>
    </recommendedName>
</protein>
<dbReference type="Pfam" id="PF07974">
    <property type="entry name" value="EGF_2"/>
    <property type="match status" value="1"/>
</dbReference>
<keyword evidence="9" id="KW-0106">Calcium</keyword>
<name>A0A8B6D8N2_MYTGA</name>
<evidence type="ECO:0000256" key="12">
    <source>
        <dbReference type="ARBA" id="ARBA00022989"/>
    </source>
</evidence>
<dbReference type="Gene3D" id="2.60.40.1510">
    <property type="entry name" value="ntegrin, alpha v. Chain A, domain 3"/>
    <property type="match status" value="1"/>
</dbReference>
<dbReference type="EMBL" id="UYJE01002953">
    <property type="protein sequence ID" value="VDI15187.1"/>
    <property type="molecule type" value="Genomic_DNA"/>
</dbReference>
<comment type="caution">
    <text evidence="21">The sequence shown here is derived from an EMBL/GenBank/DDBJ whole genome shotgun (WGS) entry which is preliminary data.</text>
</comment>
<dbReference type="Gene3D" id="1.20.5.100">
    <property type="entry name" value="Cytochrome c1, transmembrane anchor, C-terminal"/>
    <property type="match status" value="1"/>
</dbReference>
<dbReference type="GO" id="GO:0009986">
    <property type="term" value="C:cell surface"/>
    <property type="evidence" value="ECO:0007669"/>
    <property type="project" value="TreeGrafter"/>
</dbReference>
<dbReference type="Gene3D" id="4.10.1240.30">
    <property type="match status" value="1"/>
</dbReference>
<dbReference type="GO" id="GO:0016477">
    <property type="term" value="P:cell migration"/>
    <property type="evidence" value="ECO:0007669"/>
    <property type="project" value="TreeGrafter"/>
</dbReference>
<dbReference type="PANTHER" id="PTHR10082:SF60">
    <property type="entry name" value="INTEGRIN BETA-PS"/>
    <property type="match status" value="1"/>
</dbReference>
<keyword evidence="5 17" id="KW-0812">Transmembrane</keyword>
<evidence type="ECO:0000256" key="11">
    <source>
        <dbReference type="ARBA" id="ARBA00022889"/>
    </source>
</evidence>
<evidence type="ECO:0000256" key="9">
    <source>
        <dbReference type="ARBA" id="ARBA00022837"/>
    </source>
</evidence>
<dbReference type="OrthoDB" id="410592at2759"/>
<feature type="transmembrane region" description="Helical" evidence="18">
    <location>
        <begin position="908"/>
        <end position="930"/>
    </location>
</feature>
<dbReference type="SUPFAM" id="SSF53300">
    <property type="entry name" value="vWA-like"/>
    <property type="match status" value="1"/>
</dbReference>
<evidence type="ECO:0000256" key="10">
    <source>
        <dbReference type="ARBA" id="ARBA00022842"/>
    </source>
</evidence>
<proteinExistence type="inferred from homology"/>
<evidence type="ECO:0000313" key="22">
    <source>
        <dbReference type="Proteomes" id="UP000596742"/>
    </source>
</evidence>
<dbReference type="InterPro" id="IPR013111">
    <property type="entry name" value="EGF_extracell"/>
</dbReference>
<evidence type="ECO:0000256" key="3">
    <source>
        <dbReference type="ARBA" id="ARBA00022475"/>
    </source>
</evidence>
<keyword evidence="10" id="KW-0460">Magnesium</keyword>
<dbReference type="GO" id="GO:0033627">
    <property type="term" value="P:cell adhesion mediated by integrin"/>
    <property type="evidence" value="ECO:0007669"/>
    <property type="project" value="TreeGrafter"/>
</dbReference>
<evidence type="ECO:0000256" key="14">
    <source>
        <dbReference type="ARBA" id="ARBA00023136"/>
    </source>
</evidence>
<dbReference type="Pfam" id="PF17205">
    <property type="entry name" value="PSI_integrin"/>
    <property type="match status" value="1"/>
</dbReference>
<gene>
    <name evidence="21" type="ORF">MGAL_10B063818</name>
</gene>
<evidence type="ECO:0000256" key="8">
    <source>
        <dbReference type="ARBA" id="ARBA00022737"/>
    </source>
</evidence>
<dbReference type="GO" id="GO:0046872">
    <property type="term" value="F:metal ion binding"/>
    <property type="evidence" value="ECO:0007669"/>
    <property type="project" value="UniProtKB-KW"/>
</dbReference>
<dbReference type="InterPro" id="IPR036349">
    <property type="entry name" value="Integrin_bsu_tail_dom_sf"/>
</dbReference>
<accession>A0A8B6D8N2</accession>
<evidence type="ECO:0000256" key="13">
    <source>
        <dbReference type="ARBA" id="ARBA00023037"/>
    </source>
</evidence>